<evidence type="ECO:0000313" key="1">
    <source>
        <dbReference type="EMBL" id="EMD44844.1"/>
    </source>
</evidence>
<protein>
    <submittedName>
        <fullName evidence="1">Uncharacterized protein</fullName>
    </submittedName>
</protein>
<dbReference type="EMBL" id="KB444945">
    <property type="protein sequence ID" value="EMD44844.1"/>
    <property type="molecule type" value="Genomic_DNA"/>
</dbReference>
<dbReference type="Proteomes" id="UP000011755">
    <property type="component" value="Unassembled WGS sequence"/>
</dbReference>
<accession>M2Q5W3</accession>
<dbReference type="VEuPathDB" id="AmoebaDB:EHI5A_092700"/>
<reference evidence="1 2" key="1">
    <citation type="submission" date="2013-02" db="EMBL/GenBank/DDBJ databases">
        <authorList>
            <person name="Hannick L."/>
            <person name="Zafar N."/>
            <person name="Lorenzi H."/>
            <person name="Ali I.A."/>
            <person name="Petri W.P."/>
            <person name="Caler E."/>
        </authorList>
    </citation>
    <scope>NUCLEOTIDE SEQUENCE [LARGE SCALE GENOMIC DNA]</scope>
    <source>
        <strain evidence="1 2">KU27</strain>
    </source>
</reference>
<sequence length="58" mass="6975">MIIITNYLIDVLSNINKKYSKWLIFVLLLKQLKFLTLTMVEKKVFIESLIFLKMLVRI</sequence>
<name>M2Q5W3_ENTHI</name>
<dbReference type="AlphaFoldDB" id="M2Q5W3"/>
<evidence type="ECO:0000313" key="2">
    <source>
        <dbReference type="Proteomes" id="UP000011755"/>
    </source>
</evidence>
<organism evidence="1 2">
    <name type="scientific">Entamoeba histolytica KU27</name>
    <dbReference type="NCBI Taxonomy" id="885311"/>
    <lineage>
        <taxon>Eukaryota</taxon>
        <taxon>Amoebozoa</taxon>
        <taxon>Evosea</taxon>
        <taxon>Archamoebae</taxon>
        <taxon>Mastigamoebida</taxon>
        <taxon>Entamoebidae</taxon>
        <taxon>Entamoeba</taxon>
    </lineage>
</organism>
<gene>
    <name evidence="1" type="ORF">EHI5A_092700</name>
</gene>
<proteinExistence type="predicted"/>